<sequence length="101" mass="11163">MDDQLTRIESAVQALLASNEAMRVDIAKLQIQVAFIEQHYATKADIEMVKTMVAGANSAVSDAKGELYRAMQAQTWKLISWMTVVCSALTAAVYFIARNVH</sequence>
<dbReference type="AlphaFoldDB" id="A0A843SBY8"/>
<organism evidence="2 3">
    <name type="scientific">Rugamonas rivuli</name>
    <dbReference type="NCBI Taxonomy" id="2743358"/>
    <lineage>
        <taxon>Bacteria</taxon>
        <taxon>Pseudomonadati</taxon>
        <taxon>Pseudomonadota</taxon>
        <taxon>Betaproteobacteria</taxon>
        <taxon>Burkholderiales</taxon>
        <taxon>Oxalobacteraceae</taxon>
        <taxon>Telluria group</taxon>
        <taxon>Rugamonas</taxon>
    </lineage>
</organism>
<dbReference type="Proteomes" id="UP000444318">
    <property type="component" value="Unassembled WGS sequence"/>
</dbReference>
<accession>A0A843SBY8</accession>
<keyword evidence="1" id="KW-0472">Membrane</keyword>
<evidence type="ECO:0000313" key="2">
    <source>
        <dbReference type="EMBL" id="MQA21739.1"/>
    </source>
</evidence>
<name>A0A843SBY8_9BURK</name>
<keyword evidence="1" id="KW-1133">Transmembrane helix</keyword>
<proteinExistence type="predicted"/>
<dbReference type="RefSeq" id="WP_152807269.1">
    <property type="nucleotide sequence ID" value="NZ_WHUF01000005.1"/>
</dbReference>
<keyword evidence="3" id="KW-1185">Reference proteome</keyword>
<feature type="transmembrane region" description="Helical" evidence="1">
    <location>
        <begin position="78"/>
        <end position="97"/>
    </location>
</feature>
<comment type="caution">
    <text evidence="2">The sequence shown here is derived from an EMBL/GenBank/DDBJ whole genome shotgun (WGS) entry which is preliminary data.</text>
</comment>
<keyword evidence="1" id="KW-0812">Transmembrane</keyword>
<reference evidence="2 3" key="1">
    <citation type="submission" date="2019-10" db="EMBL/GenBank/DDBJ databases">
        <title>Two novel species isolated from a subtropical stream in China.</title>
        <authorList>
            <person name="Lu H."/>
        </authorList>
    </citation>
    <scope>NUCLEOTIDE SEQUENCE [LARGE SCALE GENOMIC DNA]</scope>
    <source>
        <strain evidence="2 3">FT103W</strain>
    </source>
</reference>
<protein>
    <submittedName>
        <fullName evidence="2">Uncharacterized protein</fullName>
    </submittedName>
</protein>
<dbReference type="EMBL" id="WHUF01000005">
    <property type="protein sequence ID" value="MQA21739.1"/>
    <property type="molecule type" value="Genomic_DNA"/>
</dbReference>
<evidence type="ECO:0000256" key="1">
    <source>
        <dbReference type="SAM" id="Phobius"/>
    </source>
</evidence>
<gene>
    <name evidence="2" type="ORF">GEV01_19690</name>
</gene>
<evidence type="ECO:0000313" key="3">
    <source>
        <dbReference type="Proteomes" id="UP000444318"/>
    </source>
</evidence>